<keyword evidence="1" id="KW-0472">Membrane</keyword>
<reference evidence="2 3" key="1">
    <citation type="submission" date="2016-10" db="EMBL/GenBank/DDBJ databases">
        <authorList>
            <person name="de Groot N.N."/>
        </authorList>
    </citation>
    <scope>NUCLEOTIDE SEQUENCE [LARGE SCALE GENOMIC DNA]</scope>
    <source>
        <strain evidence="2 3">D15d</strain>
    </source>
</reference>
<proteinExistence type="predicted"/>
<protein>
    <submittedName>
        <fullName evidence="2">Uncharacterized protein</fullName>
    </submittedName>
</protein>
<dbReference type="EMBL" id="FNUL01000012">
    <property type="protein sequence ID" value="SEF89026.1"/>
    <property type="molecule type" value="Genomic_DNA"/>
</dbReference>
<organism evidence="2 3">
    <name type="scientific">Lachnospira multipara</name>
    <dbReference type="NCBI Taxonomy" id="28051"/>
    <lineage>
        <taxon>Bacteria</taxon>
        <taxon>Bacillati</taxon>
        <taxon>Bacillota</taxon>
        <taxon>Clostridia</taxon>
        <taxon>Lachnospirales</taxon>
        <taxon>Lachnospiraceae</taxon>
        <taxon>Lachnospira</taxon>
    </lineage>
</organism>
<feature type="transmembrane region" description="Helical" evidence="1">
    <location>
        <begin position="6"/>
        <end position="25"/>
    </location>
</feature>
<evidence type="ECO:0000313" key="2">
    <source>
        <dbReference type="EMBL" id="SEF89026.1"/>
    </source>
</evidence>
<sequence length="53" mass="6168">MTKIYFISVVVLVIGIMRGIALTSFKYSDLIAKYKKQGIIKKNLMQFKEIKKK</sequence>
<evidence type="ECO:0000313" key="3">
    <source>
        <dbReference type="Proteomes" id="UP000236726"/>
    </source>
</evidence>
<name>A0A1H5VPS7_9FIRM</name>
<gene>
    <name evidence="2" type="ORF">SAMN05216537_1128</name>
</gene>
<keyword evidence="3" id="KW-1185">Reference proteome</keyword>
<keyword evidence="1" id="KW-0812">Transmembrane</keyword>
<accession>A0A1H5VPS7</accession>
<keyword evidence="1" id="KW-1133">Transmembrane helix</keyword>
<dbReference type="AlphaFoldDB" id="A0A1H5VPS7"/>
<dbReference type="Proteomes" id="UP000236726">
    <property type="component" value="Unassembled WGS sequence"/>
</dbReference>
<evidence type="ECO:0000256" key="1">
    <source>
        <dbReference type="SAM" id="Phobius"/>
    </source>
</evidence>